<dbReference type="AlphaFoldDB" id="A0AAD4X6B9"/>
<dbReference type="EMBL" id="JAJJMB010015535">
    <property type="protein sequence ID" value="KAI3853672.1"/>
    <property type="molecule type" value="Genomic_DNA"/>
</dbReference>
<proteinExistence type="predicted"/>
<organism evidence="1 2">
    <name type="scientific">Papaver atlanticum</name>
    <dbReference type="NCBI Taxonomy" id="357466"/>
    <lineage>
        <taxon>Eukaryota</taxon>
        <taxon>Viridiplantae</taxon>
        <taxon>Streptophyta</taxon>
        <taxon>Embryophyta</taxon>
        <taxon>Tracheophyta</taxon>
        <taxon>Spermatophyta</taxon>
        <taxon>Magnoliopsida</taxon>
        <taxon>Ranunculales</taxon>
        <taxon>Papaveraceae</taxon>
        <taxon>Papaveroideae</taxon>
        <taxon>Papaver</taxon>
    </lineage>
</organism>
<comment type="caution">
    <text evidence="1">The sequence shown here is derived from an EMBL/GenBank/DDBJ whole genome shotgun (WGS) entry which is preliminary data.</text>
</comment>
<keyword evidence="2" id="KW-1185">Reference proteome</keyword>
<dbReference type="Proteomes" id="UP001202328">
    <property type="component" value="Unassembled WGS sequence"/>
</dbReference>
<evidence type="ECO:0000313" key="1">
    <source>
        <dbReference type="EMBL" id="KAI3853672.1"/>
    </source>
</evidence>
<sequence>MRTLFLHNNLYFYYDHILKYQNRRILSRDINSPFQLVTVFGWKETAFGGLKSHCQLPRLVENYMKKTCKKMVQEEALTALASISDQSLVMYSDSYVILCFTCGICLCLKLYVYL</sequence>
<accession>A0AAD4X6B9</accession>
<evidence type="ECO:0000313" key="2">
    <source>
        <dbReference type="Proteomes" id="UP001202328"/>
    </source>
</evidence>
<name>A0AAD4X6B9_9MAGN</name>
<reference evidence="1" key="1">
    <citation type="submission" date="2022-04" db="EMBL/GenBank/DDBJ databases">
        <title>A functionally conserved STORR gene fusion in Papaver species that diverged 16.8 million years ago.</title>
        <authorList>
            <person name="Catania T."/>
        </authorList>
    </citation>
    <scope>NUCLEOTIDE SEQUENCE</scope>
    <source>
        <strain evidence="1">S-188037</strain>
    </source>
</reference>
<gene>
    <name evidence="1" type="ORF">MKW98_025189</name>
</gene>
<protein>
    <submittedName>
        <fullName evidence="1">Uncharacterized protein</fullName>
    </submittedName>
</protein>